<dbReference type="HOGENOM" id="CLU_1979940_0_0_9"/>
<organism evidence="1 2">
    <name type="scientific">Ruminococcus albus (strain ATCC 27210 / DSM 20455 / JCM 14654 / NCDO 2250 / 7)</name>
    <dbReference type="NCBI Taxonomy" id="697329"/>
    <lineage>
        <taxon>Bacteria</taxon>
        <taxon>Bacillati</taxon>
        <taxon>Bacillota</taxon>
        <taxon>Clostridia</taxon>
        <taxon>Eubacteriales</taxon>
        <taxon>Oscillospiraceae</taxon>
        <taxon>Ruminococcus</taxon>
    </lineage>
</organism>
<proteinExistence type="predicted"/>
<reference evidence="1 2" key="1">
    <citation type="journal article" date="2011" name="J. Bacteriol.">
        <title>Complete genome of the cellulolytic ruminal bacterium Ruminococcus albus 7.</title>
        <authorList>
            <person name="Suen G."/>
            <person name="Stevenson D.M."/>
            <person name="Bruce D.C."/>
            <person name="Chertkov O."/>
            <person name="Copeland A."/>
            <person name="Cheng J.F."/>
            <person name="Detter C."/>
            <person name="Detter J.C."/>
            <person name="Goodwin L.A."/>
            <person name="Han C.S."/>
            <person name="Hauser L.J."/>
            <person name="Ivanova N.N."/>
            <person name="Kyrpides N.C."/>
            <person name="Land M.L."/>
            <person name="Lapidus A."/>
            <person name="Lucas S."/>
            <person name="Ovchinnikova G."/>
            <person name="Pitluck S."/>
            <person name="Tapia R."/>
            <person name="Woyke T."/>
            <person name="Boyum J."/>
            <person name="Mead D."/>
            <person name="Weimer P.J."/>
        </authorList>
    </citation>
    <scope>NUCLEOTIDE SEQUENCE [LARGE SCALE GENOMIC DNA]</scope>
    <source>
        <strain evidence="2">ATCC 27210 / DSM 20455 / JCM 14654 / NCDO 2250 / 7</strain>
    </source>
</reference>
<dbReference type="AlphaFoldDB" id="E6UBH7"/>
<evidence type="ECO:0000313" key="1">
    <source>
        <dbReference type="EMBL" id="ADU22597.1"/>
    </source>
</evidence>
<dbReference type="eggNOG" id="ENOG5033WBV">
    <property type="taxonomic scope" value="Bacteria"/>
</dbReference>
<sequence length="126" mass="15075">MMIKKYMRIQGRELAYRTGKPVGVFILNWRRIRDGVYSDEDCKLYEQTENWFKQHLPEPPFYGDNNDNPQGAITYFKTEKYDEMREKAEILMSLLDKYNIPYDIVFTDHIGKIIYEDDYQVAVIDG</sequence>
<name>E6UBH7_RUMA7</name>
<dbReference type="Proteomes" id="UP000006919">
    <property type="component" value="Chromosome"/>
</dbReference>
<dbReference type="RefSeq" id="WP_013498754.1">
    <property type="nucleotide sequence ID" value="NC_014833.1"/>
</dbReference>
<protein>
    <submittedName>
        <fullName evidence="1">Uncharacterized protein</fullName>
    </submittedName>
</protein>
<dbReference type="KEGG" id="ral:Rumal_2109"/>
<accession>E6UBH7</accession>
<dbReference type="STRING" id="697329.Rumal_2109"/>
<gene>
    <name evidence="1" type="ordered locus">Rumal_2109</name>
</gene>
<evidence type="ECO:0000313" key="2">
    <source>
        <dbReference type="Proteomes" id="UP000006919"/>
    </source>
</evidence>
<dbReference type="EMBL" id="CP002403">
    <property type="protein sequence ID" value="ADU22597.1"/>
    <property type="molecule type" value="Genomic_DNA"/>
</dbReference>
<dbReference type="OrthoDB" id="360327at2"/>